<protein>
    <submittedName>
        <fullName evidence="4">MBL fold metallo-hydrolase</fullName>
    </submittedName>
</protein>
<dbReference type="CDD" id="cd16295">
    <property type="entry name" value="TTHA0252-CPSF-like_MBL-fold"/>
    <property type="match status" value="1"/>
</dbReference>
<name>A0A5R9IFE3_9GAMM</name>
<evidence type="ECO:0000313" key="5">
    <source>
        <dbReference type="Proteomes" id="UP000307790"/>
    </source>
</evidence>
<dbReference type="EMBL" id="VCBC01000012">
    <property type="protein sequence ID" value="TLU64224.1"/>
    <property type="molecule type" value="Genomic_DNA"/>
</dbReference>
<dbReference type="SUPFAM" id="SSF56281">
    <property type="entry name" value="Metallo-hydrolase/oxidoreductase"/>
    <property type="match status" value="1"/>
</dbReference>
<dbReference type="InterPro" id="IPR050698">
    <property type="entry name" value="MBL"/>
</dbReference>
<dbReference type="PANTHER" id="PTHR11203:SF37">
    <property type="entry name" value="INTEGRATOR COMPLEX SUBUNIT 11"/>
    <property type="match status" value="1"/>
</dbReference>
<comment type="caution">
    <text evidence="4">The sequence shown here is derived from an EMBL/GenBank/DDBJ whole genome shotgun (WGS) entry which is preliminary data.</text>
</comment>
<accession>A0A5R9IFE3</accession>
<dbReference type="Pfam" id="PF10996">
    <property type="entry name" value="Beta-Casp"/>
    <property type="match status" value="1"/>
</dbReference>
<feature type="domain" description="Beta-Casp" evidence="3">
    <location>
        <begin position="254"/>
        <end position="382"/>
    </location>
</feature>
<evidence type="ECO:0000256" key="1">
    <source>
        <dbReference type="ARBA" id="ARBA00022801"/>
    </source>
</evidence>
<organism evidence="4 5">
    <name type="scientific">Thalassotalea litorea</name>
    <dbReference type="NCBI Taxonomy" id="2020715"/>
    <lineage>
        <taxon>Bacteria</taxon>
        <taxon>Pseudomonadati</taxon>
        <taxon>Pseudomonadota</taxon>
        <taxon>Gammaproteobacteria</taxon>
        <taxon>Alteromonadales</taxon>
        <taxon>Colwelliaceae</taxon>
        <taxon>Thalassotalea</taxon>
    </lineage>
</organism>
<dbReference type="OrthoDB" id="9803916at2"/>
<dbReference type="Pfam" id="PF07521">
    <property type="entry name" value="RMMBL"/>
    <property type="match status" value="1"/>
</dbReference>
<dbReference type="Proteomes" id="UP000307790">
    <property type="component" value="Unassembled WGS sequence"/>
</dbReference>
<dbReference type="InterPro" id="IPR011108">
    <property type="entry name" value="RMMBL"/>
</dbReference>
<dbReference type="SMART" id="SM00849">
    <property type="entry name" value="Lactamase_B"/>
    <property type="match status" value="1"/>
</dbReference>
<dbReference type="Gene3D" id="3.40.50.10890">
    <property type="match status" value="1"/>
</dbReference>
<proteinExistence type="predicted"/>
<evidence type="ECO:0000259" key="2">
    <source>
        <dbReference type="SMART" id="SM00849"/>
    </source>
</evidence>
<keyword evidence="5" id="KW-1185">Reference proteome</keyword>
<dbReference type="GO" id="GO:0004521">
    <property type="term" value="F:RNA endonuclease activity"/>
    <property type="evidence" value="ECO:0007669"/>
    <property type="project" value="TreeGrafter"/>
</dbReference>
<evidence type="ECO:0000259" key="3">
    <source>
        <dbReference type="SMART" id="SM01027"/>
    </source>
</evidence>
<dbReference type="SMART" id="SM01027">
    <property type="entry name" value="Beta-Casp"/>
    <property type="match status" value="1"/>
</dbReference>
<dbReference type="InterPro" id="IPR001279">
    <property type="entry name" value="Metallo-B-lactamas"/>
</dbReference>
<sequence length="466" mass="51638">MATITCYGAAQEVTGSCHLIRTGTTSVLLDCGMHQGSRARRHLESQPFDFNPALVDAVILSHAHLDHSGRLPALVHEGFDGPIYCTQATAQLLPVMLFDSYSLYQNDLKRINRKNQRQGKPVLSEGYTVDDIHKVIEQCRPQAYRQRFSVDANFEAVLLDAGHILGSAISRITINERDVRKTLVYSGDLGKQGTLLMKDPEIVTHADIVMMEGTYGDRNHRDLTNTLSQFKQILKAAFARNGNALLPAFAVGRTQELLLYLGQLQHSGELDNWTIFLDSPMAIEVTRIYDQWLTSLDCEGVQSLSDGDATLLKNFISSLHLTIEPEHSMAINNIKNHAIIIAGSGMCTGGRITHHLKHRIWDKRNTIIFVGYQAQGTPGRAMVNGVKNIKLFGEDLQVNASVETLGGFSAHAGQQELLDWLKHFKPAPRIVLVHGEADALDILSDKIWQDLQLHSEVPAPGQVVAF</sequence>
<dbReference type="Pfam" id="PF00753">
    <property type="entry name" value="Lactamase_B"/>
    <property type="match status" value="1"/>
</dbReference>
<dbReference type="Gene3D" id="3.60.15.10">
    <property type="entry name" value="Ribonuclease Z/Hydroxyacylglutathione hydrolase-like"/>
    <property type="match status" value="1"/>
</dbReference>
<dbReference type="PANTHER" id="PTHR11203">
    <property type="entry name" value="CLEAVAGE AND POLYADENYLATION SPECIFICITY FACTOR FAMILY MEMBER"/>
    <property type="match status" value="1"/>
</dbReference>
<evidence type="ECO:0000313" key="4">
    <source>
        <dbReference type="EMBL" id="TLU64224.1"/>
    </source>
</evidence>
<dbReference type="AlphaFoldDB" id="A0A5R9IFE3"/>
<keyword evidence="1 4" id="KW-0378">Hydrolase</keyword>
<feature type="domain" description="Metallo-beta-lactamase" evidence="2">
    <location>
        <begin position="14"/>
        <end position="240"/>
    </location>
</feature>
<dbReference type="InterPro" id="IPR022712">
    <property type="entry name" value="Beta_Casp"/>
</dbReference>
<dbReference type="RefSeq" id="WP_138320506.1">
    <property type="nucleotide sequence ID" value="NZ_VCBC01000012.1"/>
</dbReference>
<reference evidence="4 5" key="1">
    <citation type="submission" date="2019-05" db="EMBL/GenBank/DDBJ databases">
        <title>Genome sequences of Thalassotalea litorea 1K03283.</title>
        <authorList>
            <person name="Zhang D."/>
        </authorList>
    </citation>
    <scope>NUCLEOTIDE SEQUENCE [LARGE SCALE GENOMIC DNA]</scope>
    <source>
        <strain evidence="4 5">MCCC 1K03283</strain>
    </source>
</reference>
<gene>
    <name evidence="4" type="ORF">FE810_13080</name>
</gene>
<dbReference type="GO" id="GO:0016787">
    <property type="term" value="F:hydrolase activity"/>
    <property type="evidence" value="ECO:0007669"/>
    <property type="project" value="UniProtKB-KW"/>
</dbReference>
<dbReference type="InterPro" id="IPR036866">
    <property type="entry name" value="RibonucZ/Hydroxyglut_hydro"/>
</dbReference>